<dbReference type="SUPFAM" id="SSF158472">
    <property type="entry name" value="HAMP domain-like"/>
    <property type="match status" value="1"/>
</dbReference>
<dbReference type="GeneID" id="94689794"/>
<feature type="transmembrane region" description="Helical" evidence="14">
    <location>
        <begin position="25"/>
        <end position="49"/>
    </location>
</feature>
<dbReference type="InterPro" id="IPR036097">
    <property type="entry name" value="HisK_dim/P_sf"/>
</dbReference>
<dbReference type="InterPro" id="IPR003660">
    <property type="entry name" value="HAMP_dom"/>
</dbReference>
<dbReference type="InterPro" id="IPR003594">
    <property type="entry name" value="HATPase_dom"/>
</dbReference>
<feature type="transmembrane region" description="Helical" evidence="14">
    <location>
        <begin position="61"/>
        <end position="85"/>
    </location>
</feature>
<feature type="domain" description="PAS" evidence="16">
    <location>
        <begin position="419"/>
        <end position="454"/>
    </location>
</feature>
<gene>
    <name evidence="18" type="ORF">SAMN05421547_111168</name>
</gene>
<dbReference type="Gene3D" id="1.10.287.130">
    <property type="match status" value="1"/>
</dbReference>
<evidence type="ECO:0000256" key="3">
    <source>
        <dbReference type="ARBA" id="ARBA00012438"/>
    </source>
</evidence>
<dbReference type="InterPro" id="IPR017232">
    <property type="entry name" value="NtrY"/>
</dbReference>
<dbReference type="Pfam" id="PF19312">
    <property type="entry name" value="NtrY_N"/>
    <property type="match status" value="1"/>
</dbReference>
<dbReference type="Gene3D" id="3.30.565.10">
    <property type="entry name" value="Histidine kinase-like ATPase, C-terminal domain"/>
    <property type="match status" value="1"/>
</dbReference>
<evidence type="ECO:0000313" key="19">
    <source>
        <dbReference type="Proteomes" id="UP000183417"/>
    </source>
</evidence>
<dbReference type="GO" id="GO:0005524">
    <property type="term" value="F:ATP binding"/>
    <property type="evidence" value="ECO:0007669"/>
    <property type="project" value="UniProtKB-KW"/>
</dbReference>
<evidence type="ECO:0000259" key="17">
    <source>
        <dbReference type="PROSITE" id="PS50885"/>
    </source>
</evidence>
<dbReference type="Pfam" id="PF02518">
    <property type="entry name" value="HATPase_c"/>
    <property type="match status" value="1"/>
</dbReference>
<dbReference type="Proteomes" id="UP000183417">
    <property type="component" value="Unassembled WGS sequence"/>
</dbReference>
<dbReference type="SMART" id="SM00304">
    <property type="entry name" value="HAMP"/>
    <property type="match status" value="1"/>
</dbReference>
<keyword evidence="13 14" id="KW-0472">Membrane</keyword>
<evidence type="ECO:0000256" key="6">
    <source>
        <dbReference type="ARBA" id="ARBA00022679"/>
    </source>
</evidence>
<dbReference type="InterPro" id="IPR035965">
    <property type="entry name" value="PAS-like_dom_sf"/>
</dbReference>
<keyword evidence="4" id="KW-1003">Cell membrane</keyword>
<evidence type="ECO:0000256" key="14">
    <source>
        <dbReference type="SAM" id="Phobius"/>
    </source>
</evidence>
<dbReference type="CDD" id="cd00082">
    <property type="entry name" value="HisKA"/>
    <property type="match status" value="1"/>
</dbReference>
<feature type="domain" description="HAMP" evidence="17">
    <location>
        <begin position="355"/>
        <end position="407"/>
    </location>
</feature>
<dbReference type="InterPro" id="IPR036890">
    <property type="entry name" value="HATPase_C_sf"/>
</dbReference>
<dbReference type="InterPro" id="IPR004358">
    <property type="entry name" value="Sig_transdc_His_kin-like_C"/>
</dbReference>
<dbReference type="Pfam" id="PF00672">
    <property type="entry name" value="HAMP"/>
    <property type="match status" value="1"/>
</dbReference>
<dbReference type="Pfam" id="PF00512">
    <property type="entry name" value="HisKA"/>
    <property type="match status" value="1"/>
</dbReference>
<dbReference type="GO" id="GO:0005886">
    <property type="term" value="C:plasma membrane"/>
    <property type="evidence" value="ECO:0007669"/>
    <property type="project" value="UniProtKB-SubCell"/>
</dbReference>
<sequence length="780" mass="83705">MNRDTDADERMALPASAGLSRGTRWAVGVGAGLMGLVGVLLLFLLTLATNNRLDYERNYNWLFAANVVVAGLLLAILVWGGIRLAIRLQRGRFGSRLLLKLAGIFTLVGLVPGLLIYIVSYQFVSRSIESWFDVQVEGALSAGVSLASSTLETVANDMANNTRTAGAQLSQVSDAGAALILERVRDQLGATDVVLWSASEIAVVGPAPVPRSGELAGLRAVASAGQSRFNLQPERPSAQMLRSLREQRAVASIEGLDDDGTAQPGATAPNAQVRTLAVVPNPSVGLLTEPRYLQATIALPQALVTNALAVQAANREYQERALARGGLQRMYIGTLTLSLFLAVFGAVVLAIVLGNQLARPLLLLAQGMRDVARGDLRPKPALQTRDEIGGLTRSFALMTQQLADARAEANRSMGQLDAARGNLQTILDNLTSGVIVLDARGAIVLSNPGATRILRAPMAVHEGRALSQVPGLEQFGEVVQEQFALFLGEQGRDRWQLVHELHASTDGGVIQHTTTLVMRGAELPDAQRLLVFDDISEIVSAQRAQAWGEVARRVAHEIKNPLTPIQLSAERMAMRLTDKLQPADQALLAKSVKTIVDQVGAMKRLVDEFRDYARLPAANLQSLDLNALVTDVLQLYGEENAEVRVECVLDPQCPPISGDGQQLRQVIHNLLQNAQDATAQRAQESGQPPGPVTIETRWNESTRRVRLSISDSGTGFAANILQRAFEPYVTTKARGTGLGLAVVKKIADEHGARIDLGNRDDGGVIQGAQVSLSFAPERTG</sequence>
<protein>
    <recommendedName>
        <fullName evidence="3">histidine kinase</fullName>
        <ecNumber evidence="3">2.7.13.3</ecNumber>
    </recommendedName>
</protein>
<evidence type="ECO:0000256" key="10">
    <source>
        <dbReference type="ARBA" id="ARBA00022840"/>
    </source>
</evidence>
<name>A0A1H3Q1N5_9BURK</name>
<comment type="catalytic activity">
    <reaction evidence="1">
        <text>ATP + protein L-histidine = ADP + protein N-phospho-L-histidine.</text>
        <dbReference type="EC" id="2.7.13.3"/>
    </reaction>
</comment>
<dbReference type="InterPro" id="IPR000014">
    <property type="entry name" value="PAS"/>
</dbReference>
<evidence type="ECO:0000259" key="15">
    <source>
        <dbReference type="PROSITE" id="PS50109"/>
    </source>
</evidence>
<keyword evidence="7 14" id="KW-0812">Transmembrane</keyword>
<organism evidence="18 19">
    <name type="scientific">Delftia lacustris</name>
    <dbReference type="NCBI Taxonomy" id="558537"/>
    <lineage>
        <taxon>Bacteria</taxon>
        <taxon>Pseudomonadati</taxon>
        <taxon>Pseudomonadota</taxon>
        <taxon>Betaproteobacteria</taxon>
        <taxon>Burkholderiales</taxon>
        <taxon>Comamonadaceae</taxon>
        <taxon>Delftia</taxon>
    </lineage>
</organism>
<feature type="domain" description="Histidine kinase" evidence="15">
    <location>
        <begin position="553"/>
        <end position="778"/>
    </location>
</feature>
<dbReference type="InterPro" id="IPR005467">
    <property type="entry name" value="His_kinase_dom"/>
</dbReference>
<dbReference type="PROSITE" id="PS50885">
    <property type="entry name" value="HAMP"/>
    <property type="match status" value="1"/>
</dbReference>
<reference evidence="18 19" key="1">
    <citation type="submission" date="2016-10" db="EMBL/GenBank/DDBJ databases">
        <authorList>
            <person name="de Groot N.N."/>
        </authorList>
    </citation>
    <scope>NUCLEOTIDE SEQUENCE [LARGE SCALE GENOMIC DNA]</scope>
    <source>
        <strain evidence="18 19">LMG 24775</strain>
    </source>
</reference>
<evidence type="ECO:0000256" key="9">
    <source>
        <dbReference type="ARBA" id="ARBA00022777"/>
    </source>
</evidence>
<evidence type="ECO:0000256" key="7">
    <source>
        <dbReference type="ARBA" id="ARBA00022692"/>
    </source>
</evidence>
<dbReference type="PROSITE" id="PS50109">
    <property type="entry name" value="HIS_KIN"/>
    <property type="match status" value="1"/>
</dbReference>
<accession>A0A1H3Q1N5</accession>
<keyword evidence="6" id="KW-0808">Transferase</keyword>
<evidence type="ECO:0000256" key="8">
    <source>
        <dbReference type="ARBA" id="ARBA00022741"/>
    </source>
</evidence>
<dbReference type="SUPFAM" id="SSF55874">
    <property type="entry name" value="ATPase domain of HSP90 chaperone/DNA topoisomerase II/histidine kinase"/>
    <property type="match status" value="1"/>
</dbReference>
<feature type="transmembrane region" description="Helical" evidence="14">
    <location>
        <begin position="97"/>
        <end position="119"/>
    </location>
</feature>
<dbReference type="PANTHER" id="PTHR43065:SF10">
    <property type="entry name" value="PEROXIDE STRESS-ACTIVATED HISTIDINE KINASE MAK3"/>
    <property type="match status" value="1"/>
</dbReference>
<evidence type="ECO:0000256" key="11">
    <source>
        <dbReference type="ARBA" id="ARBA00022989"/>
    </source>
</evidence>
<evidence type="ECO:0000256" key="5">
    <source>
        <dbReference type="ARBA" id="ARBA00022553"/>
    </source>
</evidence>
<keyword evidence="12" id="KW-0902">Two-component regulatory system</keyword>
<evidence type="ECO:0000259" key="16">
    <source>
        <dbReference type="PROSITE" id="PS50112"/>
    </source>
</evidence>
<dbReference type="SUPFAM" id="SSF55785">
    <property type="entry name" value="PYP-like sensor domain (PAS domain)"/>
    <property type="match status" value="1"/>
</dbReference>
<dbReference type="InterPro" id="IPR045671">
    <property type="entry name" value="NtrY-like_N"/>
</dbReference>
<evidence type="ECO:0000256" key="2">
    <source>
        <dbReference type="ARBA" id="ARBA00004651"/>
    </source>
</evidence>
<dbReference type="EC" id="2.7.13.3" evidence="3"/>
<keyword evidence="8" id="KW-0547">Nucleotide-binding</keyword>
<keyword evidence="11 14" id="KW-1133">Transmembrane helix</keyword>
<keyword evidence="9 18" id="KW-0418">Kinase</keyword>
<dbReference type="SMART" id="SM00388">
    <property type="entry name" value="HisKA"/>
    <property type="match status" value="1"/>
</dbReference>
<proteinExistence type="predicted"/>
<evidence type="ECO:0000256" key="1">
    <source>
        <dbReference type="ARBA" id="ARBA00000085"/>
    </source>
</evidence>
<dbReference type="PIRSF" id="PIRSF037532">
    <property type="entry name" value="STHK_NtrY"/>
    <property type="match status" value="1"/>
</dbReference>
<dbReference type="GO" id="GO:0000155">
    <property type="term" value="F:phosphorelay sensor kinase activity"/>
    <property type="evidence" value="ECO:0007669"/>
    <property type="project" value="InterPro"/>
</dbReference>
<dbReference type="PROSITE" id="PS50112">
    <property type="entry name" value="PAS"/>
    <property type="match status" value="1"/>
</dbReference>
<feature type="transmembrane region" description="Helical" evidence="14">
    <location>
        <begin position="330"/>
        <end position="353"/>
    </location>
</feature>
<evidence type="ECO:0000256" key="13">
    <source>
        <dbReference type="ARBA" id="ARBA00023136"/>
    </source>
</evidence>
<evidence type="ECO:0000313" key="18">
    <source>
        <dbReference type="EMBL" id="SDZ06649.1"/>
    </source>
</evidence>
<dbReference type="PRINTS" id="PR00344">
    <property type="entry name" value="BCTRLSENSOR"/>
</dbReference>
<dbReference type="PANTHER" id="PTHR43065">
    <property type="entry name" value="SENSOR HISTIDINE KINASE"/>
    <property type="match status" value="1"/>
</dbReference>
<dbReference type="CDD" id="cd06225">
    <property type="entry name" value="HAMP"/>
    <property type="match status" value="1"/>
</dbReference>
<comment type="subcellular location">
    <subcellularLocation>
        <location evidence="2">Cell membrane</location>
        <topology evidence="2">Multi-pass membrane protein</topology>
    </subcellularLocation>
</comment>
<dbReference type="AlphaFoldDB" id="A0A1H3Q1N5"/>
<dbReference type="Gene3D" id="6.10.340.10">
    <property type="match status" value="1"/>
</dbReference>
<dbReference type="EMBL" id="FNPE01000011">
    <property type="protein sequence ID" value="SDZ06649.1"/>
    <property type="molecule type" value="Genomic_DNA"/>
</dbReference>
<dbReference type="SMART" id="SM00387">
    <property type="entry name" value="HATPase_c"/>
    <property type="match status" value="1"/>
</dbReference>
<evidence type="ECO:0000256" key="12">
    <source>
        <dbReference type="ARBA" id="ARBA00023012"/>
    </source>
</evidence>
<dbReference type="RefSeq" id="WP_016450396.1">
    <property type="nucleotide sequence ID" value="NZ_CP141274.1"/>
</dbReference>
<keyword evidence="5" id="KW-0597">Phosphoprotein</keyword>
<dbReference type="Gene3D" id="3.30.450.20">
    <property type="entry name" value="PAS domain"/>
    <property type="match status" value="1"/>
</dbReference>
<dbReference type="InterPro" id="IPR003661">
    <property type="entry name" value="HisK_dim/P_dom"/>
</dbReference>
<dbReference type="SUPFAM" id="SSF47384">
    <property type="entry name" value="Homodimeric domain of signal transducing histidine kinase"/>
    <property type="match status" value="1"/>
</dbReference>
<keyword evidence="10" id="KW-0067">ATP-binding</keyword>
<evidence type="ECO:0000256" key="4">
    <source>
        <dbReference type="ARBA" id="ARBA00022475"/>
    </source>
</evidence>